<reference evidence="2" key="1">
    <citation type="journal article" date="2019" name="Int. J. Syst. Evol. Microbiol.">
        <title>The Global Catalogue of Microorganisms (GCM) 10K type strain sequencing project: providing services to taxonomists for standard genome sequencing and annotation.</title>
        <authorList>
            <consortium name="The Broad Institute Genomics Platform"/>
            <consortium name="The Broad Institute Genome Sequencing Center for Infectious Disease"/>
            <person name="Wu L."/>
            <person name="Ma J."/>
        </authorList>
    </citation>
    <scope>NUCLEOTIDE SEQUENCE [LARGE SCALE GENOMIC DNA]</scope>
    <source>
        <strain evidence="2">JCM 14969</strain>
    </source>
</reference>
<name>A0ABP4PWA4_9ACTN</name>
<evidence type="ECO:0000313" key="1">
    <source>
        <dbReference type="EMBL" id="GAA1589556.1"/>
    </source>
</evidence>
<dbReference type="EMBL" id="BAAAOS010000033">
    <property type="protein sequence ID" value="GAA1589556.1"/>
    <property type="molecule type" value="Genomic_DNA"/>
</dbReference>
<proteinExistence type="predicted"/>
<comment type="caution">
    <text evidence="1">The sequence shown here is derived from an EMBL/GenBank/DDBJ whole genome shotgun (WGS) entry which is preliminary data.</text>
</comment>
<evidence type="ECO:0000313" key="2">
    <source>
        <dbReference type="Proteomes" id="UP001500393"/>
    </source>
</evidence>
<keyword evidence="2" id="KW-1185">Reference proteome</keyword>
<accession>A0ABP4PWA4</accession>
<organism evidence="1 2">
    <name type="scientific">Kribbella sancticallisti</name>
    <dbReference type="NCBI Taxonomy" id="460087"/>
    <lineage>
        <taxon>Bacteria</taxon>
        <taxon>Bacillati</taxon>
        <taxon>Actinomycetota</taxon>
        <taxon>Actinomycetes</taxon>
        <taxon>Propionibacteriales</taxon>
        <taxon>Kribbellaceae</taxon>
        <taxon>Kribbella</taxon>
    </lineage>
</organism>
<dbReference type="RefSeq" id="WP_344217713.1">
    <property type="nucleotide sequence ID" value="NZ_BAAAOS010000033.1"/>
</dbReference>
<dbReference type="Proteomes" id="UP001500393">
    <property type="component" value="Unassembled WGS sequence"/>
</dbReference>
<gene>
    <name evidence="1" type="ORF">GCM10009789_49000</name>
</gene>
<sequence length="200" mass="20278">MLVYTAQPARAAEDGVDDLLGMLGVGGAPDSLAAWTSGLAAVDKLKEPLPLVGASPGGLLGLNDLFGKAVTDELQSAVDFGDLEVDKDITIDGGRAGHLKTSVSDLGAGKKLDIVATVDKAATGQDLRLSSASPKVELSVSDGVTVSLKSRLALSVVWTGGADDKVYLVRSTGTPRLDVDVHAAIDNASAKAAIGILGVF</sequence>
<protein>
    <submittedName>
        <fullName evidence="1">Uncharacterized protein</fullName>
    </submittedName>
</protein>